<comment type="similarity">
    <text evidence="1">Belongs to the 4-hydroxybenzoyl-CoA thioesterase family.</text>
</comment>
<evidence type="ECO:0000313" key="4">
    <source>
        <dbReference type="Proteomes" id="UP001595925"/>
    </source>
</evidence>
<dbReference type="Proteomes" id="UP001595925">
    <property type="component" value="Unassembled WGS sequence"/>
</dbReference>
<dbReference type="EMBL" id="JBHSJG010000036">
    <property type="protein sequence ID" value="MFC4988823.1"/>
    <property type="molecule type" value="Genomic_DNA"/>
</dbReference>
<reference evidence="3 4" key="1">
    <citation type="journal article" date="2019" name="Int. J. Syst. Evol. Microbiol.">
        <title>The Global Catalogue of Microorganisms (GCM) 10K type strain sequencing project: providing services to taxonomists for standard genome sequencing and annotation.</title>
        <authorList>
            <consortium name="The Broad Institute Genomics Platform"/>
            <consortium name="The Broad Institute Genome Sequencing Center for Infectious Disease"/>
            <person name="Wu L."/>
            <person name="Ma J."/>
        </authorList>
    </citation>
    <scope>NUCLEOTIDE SEQUENCE [LARGE SCALE GENOMIC DNA]</scope>
    <source>
        <strain evidence="3 4">CGMCC 1.15824</strain>
    </source>
</reference>
<comment type="caution">
    <text evidence="3">The sequence shown here is derived from an EMBL/GenBank/DDBJ whole genome shotgun (WGS) entry which is preliminary data.</text>
</comment>
<evidence type="ECO:0000256" key="2">
    <source>
        <dbReference type="ARBA" id="ARBA00022801"/>
    </source>
</evidence>
<evidence type="ECO:0000313" key="3">
    <source>
        <dbReference type="EMBL" id="MFC4988823.1"/>
    </source>
</evidence>
<dbReference type="GO" id="GO:0016787">
    <property type="term" value="F:hydrolase activity"/>
    <property type="evidence" value="ECO:0007669"/>
    <property type="project" value="UniProtKB-KW"/>
</dbReference>
<sequence>MDDPFTTEVRVRYSDLDTYGHVNNAVYATYLEEARIAYLKDAIDQDPESFPGVVAGIELSFERPVARRGPLTVAVETTAVGETSVTMAYEVRDGDDVAATGETTLVSVSGDGRPTPIPEGLRERLVGYEGLEG</sequence>
<dbReference type="InterPro" id="IPR050563">
    <property type="entry name" value="4-hydroxybenzoyl-CoA_TE"/>
</dbReference>
<proteinExistence type="inferred from homology"/>
<protein>
    <submittedName>
        <fullName evidence="3">Acyl-CoA thioesterase</fullName>
        <ecNumber evidence="3">3.1.2.-</ecNumber>
    </submittedName>
</protein>
<dbReference type="CDD" id="cd00586">
    <property type="entry name" value="4HBT"/>
    <property type="match status" value="1"/>
</dbReference>
<dbReference type="PANTHER" id="PTHR31793">
    <property type="entry name" value="4-HYDROXYBENZOYL-COA THIOESTERASE FAMILY MEMBER"/>
    <property type="match status" value="1"/>
</dbReference>
<dbReference type="EC" id="3.1.2.-" evidence="3"/>
<dbReference type="SUPFAM" id="SSF54637">
    <property type="entry name" value="Thioesterase/thiol ester dehydrase-isomerase"/>
    <property type="match status" value="1"/>
</dbReference>
<dbReference type="RefSeq" id="WP_224827526.1">
    <property type="nucleotide sequence ID" value="NZ_JAIVEF010000001.1"/>
</dbReference>
<gene>
    <name evidence="3" type="ORF">ACFPFO_13820</name>
</gene>
<keyword evidence="4" id="KW-1185">Reference proteome</keyword>
<dbReference type="PANTHER" id="PTHR31793:SF27">
    <property type="entry name" value="NOVEL THIOESTERASE SUPERFAMILY DOMAIN AND SAPOSIN A-TYPE DOMAIN CONTAINING PROTEIN (0610012H03RIK)"/>
    <property type="match status" value="1"/>
</dbReference>
<keyword evidence="2 3" id="KW-0378">Hydrolase</keyword>
<evidence type="ECO:0000256" key="1">
    <source>
        <dbReference type="ARBA" id="ARBA00005953"/>
    </source>
</evidence>
<organism evidence="3 4">
    <name type="scientific">Saliphagus infecundisoli</name>
    <dbReference type="NCBI Taxonomy" id="1849069"/>
    <lineage>
        <taxon>Archaea</taxon>
        <taxon>Methanobacteriati</taxon>
        <taxon>Methanobacteriota</taxon>
        <taxon>Stenosarchaea group</taxon>
        <taxon>Halobacteria</taxon>
        <taxon>Halobacteriales</taxon>
        <taxon>Natrialbaceae</taxon>
        <taxon>Saliphagus</taxon>
    </lineage>
</organism>
<dbReference type="AlphaFoldDB" id="A0ABD5QGF7"/>
<name>A0ABD5QGF7_9EURY</name>
<dbReference type="InterPro" id="IPR029069">
    <property type="entry name" value="HotDog_dom_sf"/>
</dbReference>
<dbReference type="Pfam" id="PF13279">
    <property type="entry name" value="4HBT_2"/>
    <property type="match status" value="1"/>
</dbReference>
<dbReference type="Gene3D" id="3.10.129.10">
    <property type="entry name" value="Hotdog Thioesterase"/>
    <property type="match status" value="1"/>
</dbReference>
<accession>A0ABD5QGF7</accession>